<proteinExistence type="predicted"/>
<protein>
    <submittedName>
        <fullName evidence="2">DUF3558 family protein</fullName>
    </submittedName>
</protein>
<dbReference type="PROSITE" id="PS51257">
    <property type="entry name" value="PROKAR_LIPOPROTEIN"/>
    <property type="match status" value="1"/>
</dbReference>
<dbReference type="EMBL" id="JBIMSO010000062">
    <property type="protein sequence ID" value="MFH5210537.1"/>
    <property type="molecule type" value="Genomic_DNA"/>
</dbReference>
<dbReference type="RefSeq" id="WP_395116339.1">
    <property type="nucleotide sequence ID" value="NZ_JBIMSO010000062.1"/>
</dbReference>
<feature type="signal peptide" evidence="1">
    <location>
        <begin position="1"/>
        <end position="22"/>
    </location>
</feature>
<evidence type="ECO:0000313" key="3">
    <source>
        <dbReference type="Proteomes" id="UP001609175"/>
    </source>
</evidence>
<dbReference type="Pfam" id="PF12079">
    <property type="entry name" value="DUF3558"/>
    <property type="match status" value="1"/>
</dbReference>
<comment type="caution">
    <text evidence="2">The sequence shown here is derived from an EMBL/GenBank/DDBJ whole genome shotgun (WGS) entry which is preliminary data.</text>
</comment>
<gene>
    <name evidence="2" type="ORF">ACHIPZ_20355</name>
</gene>
<evidence type="ECO:0000256" key="1">
    <source>
        <dbReference type="SAM" id="SignalP"/>
    </source>
</evidence>
<sequence>MRALTLCGAALLVAGCSTTMEGAPTVSSTEPVALFNPCDIPDDALIAAGVNPRTEESGVGGVGFEGWELCGWEATAGWYFLTVFSTDHAYTKVKLNRALTNFVDATAGTRTGSTSSTSGNIADTCNFAFPAEQGSIMIGVVAKYKVPRPEEPCTTALTKAAELDTYLPQ</sequence>
<dbReference type="Proteomes" id="UP001609175">
    <property type="component" value="Unassembled WGS sequence"/>
</dbReference>
<dbReference type="InterPro" id="IPR024520">
    <property type="entry name" value="DUF3558"/>
</dbReference>
<evidence type="ECO:0000313" key="2">
    <source>
        <dbReference type="EMBL" id="MFH5210537.1"/>
    </source>
</evidence>
<reference evidence="2 3" key="1">
    <citation type="submission" date="2024-10" db="EMBL/GenBank/DDBJ databases">
        <authorList>
            <person name="Riesco R."/>
        </authorList>
    </citation>
    <scope>NUCLEOTIDE SEQUENCE [LARGE SCALE GENOMIC DNA]</scope>
    <source>
        <strain evidence="2 3">NCIMB 15449</strain>
    </source>
</reference>
<feature type="chain" id="PRO_5046048623" evidence="1">
    <location>
        <begin position="23"/>
        <end position="169"/>
    </location>
</feature>
<keyword evidence="1" id="KW-0732">Signal</keyword>
<accession>A0ABW7JRB5</accession>
<name>A0ABW7JRB5_9NOCA</name>
<organism evidence="2 3">
    <name type="scientific">Antrihabitans spumae</name>
    <dbReference type="NCBI Taxonomy" id="3373370"/>
    <lineage>
        <taxon>Bacteria</taxon>
        <taxon>Bacillati</taxon>
        <taxon>Actinomycetota</taxon>
        <taxon>Actinomycetes</taxon>
        <taxon>Mycobacteriales</taxon>
        <taxon>Nocardiaceae</taxon>
        <taxon>Antrihabitans</taxon>
    </lineage>
</organism>